<reference evidence="1" key="1">
    <citation type="journal article" date="2014" name="Front. Microbiol.">
        <title>High frequency of phylogenetically diverse reductive dehalogenase-homologous genes in deep subseafloor sedimentary metagenomes.</title>
        <authorList>
            <person name="Kawai M."/>
            <person name="Futagami T."/>
            <person name="Toyoda A."/>
            <person name="Takaki Y."/>
            <person name="Nishi S."/>
            <person name="Hori S."/>
            <person name="Arai W."/>
            <person name="Tsubouchi T."/>
            <person name="Morono Y."/>
            <person name="Uchiyama I."/>
            <person name="Ito T."/>
            <person name="Fujiyama A."/>
            <person name="Inagaki F."/>
            <person name="Takami H."/>
        </authorList>
    </citation>
    <scope>NUCLEOTIDE SEQUENCE</scope>
    <source>
        <strain evidence="1">Expedition CK06-06</strain>
    </source>
</reference>
<protein>
    <submittedName>
        <fullName evidence="1">Uncharacterized protein</fullName>
    </submittedName>
</protein>
<name>X1G744_9ZZZZ</name>
<organism evidence="1">
    <name type="scientific">marine sediment metagenome</name>
    <dbReference type="NCBI Taxonomy" id="412755"/>
    <lineage>
        <taxon>unclassified sequences</taxon>
        <taxon>metagenomes</taxon>
        <taxon>ecological metagenomes</taxon>
    </lineage>
</organism>
<sequence length="50" mass="5642">MIKERVKELIKLREQKMAHLLKIVPLQASHSKEVGKGPFDNQGEMAVALT</sequence>
<comment type="caution">
    <text evidence="1">The sequence shown here is derived from an EMBL/GenBank/DDBJ whole genome shotgun (WGS) entry which is preliminary data.</text>
</comment>
<evidence type="ECO:0000313" key="1">
    <source>
        <dbReference type="EMBL" id="GAH28838.1"/>
    </source>
</evidence>
<gene>
    <name evidence="1" type="ORF">S03H2_10180</name>
</gene>
<accession>X1G744</accession>
<proteinExistence type="predicted"/>
<dbReference type="AlphaFoldDB" id="X1G744"/>
<dbReference type="EMBL" id="BARU01005252">
    <property type="protein sequence ID" value="GAH28838.1"/>
    <property type="molecule type" value="Genomic_DNA"/>
</dbReference>